<dbReference type="GO" id="GO:0016491">
    <property type="term" value="F:oxidoreductase activity"/>
    <property type="evidence" value="ECO:0007669"/>
    <property type="project" value="InterPro"/>
</dbReference>
<dbReference type="AlphaFoldDB" id="A0A5M8FAN1"/>
<dbReference type="SUPFAM" id="SSF51905">
    <property type="entry name" value="FAD/NAD(P)-binding domain"/>
    <property type="match status" value="1"/>
</dbReference>
<evidence type="ECO:0000313" key="2">
    <source>
        <dbReference type="EMBL" id="KAA6181898.1"/>
    </source>
</evidence>
<evidence type="ECO:0000313" key="3">
    <source>
        <dbReference type="Proteomes" id="UP000322981"/>
    </source>
</evidence>
<dbReference type="Proteomes" id="UP000322981">
    <property type="component" value="Unassembled WGS sequence"/>
</dbReference>
<organism evidence="2 3">
    <name type="scientific">Thiohalocapsa marina</name>
    <dbReference type="NCBI Taxonomy" id="424902"/>
    <lineage>
        <taxon>Bacteria</taxon>
        <taxon>Pseudomonadati</taxon>
        <taxon>Pseudomonadota</taxon>
        <taxon>Gammaproteobacteria</taxon>
        <taxon>Chromatiales</taxon>
        <taxon>Chromatiaceae</taxon>
        <taxon>Thiohalocapsa</taxon>
    </lineage>
</organism>
<reference evidence="2 3" key="1">
    <citation type="submission" date="2019-09" db="EMBL/GenBank/DDBJ databases">
        <title>Whole-genome sequence of the purple sulfur bacterium Thiohalocapsa marina DSM 19078.</title>
        <authorList>
            <person name="Kyndt J.A."/>
            <person name="Meyer T.E."/>
        </authorList>
    </citation>
    <scope>NUCLEOTIDE SEQUENCE [LARGE SCALE GENOMIC DNA]</scope>
    <source>
        <strain evidence="2 3">DSM 19078</strain>
    </source>
</reference>
<dbReference type="OrthoDB" id="337830at2"/>
<protein>
    <submittedName>
        <fullName evidence="2">FAD-dependent oxidoreductase</fullName>
    </submittedName>
</protein>
<dbReference type="InterPro" id="IPR002937">
    <property type="entry name" value="Amino_oxidase"/>
</dbReference>
<dbReference type="Gene3D" id="3.50.50.60">
    <property type="entry name" value="FAD/NAD(P)-binding domain"/>
    <property type="match status" value="1"/>
</dbReference>
<sequence length="423" mass="45567">MNPDVIVIGAGLSGLACALRLQQAGLRANIIEAADRPGGRIATDTQDGFLLDRGFQVLQTWYPEAQHMLDYDALDLRPFYPGALVRIGRRFHRVSDIWRRPARLPEMLASPVGTTGDKLRLLALRHRALKGGIADLYARPETTALALLQQLGFSRQMQERFFKPFFAGVFFEPDLDVSSRAFEFVFRAFALGDTALPAHGMAQIPLQLAERLVPESLHCGQRAKDVRDGSVLLDSGERLSARAIIVATDGNAAADLVGTPAMPTRGTTCLYFAAAQAPFDGPDLVLNGTGQGPVNSLLSPSNLSASYAPPGQALIAVNVFGSAGQPDAVEAEVRSQLLVWYGKAVNDWQRLAIYRLPAALPAQRPPVQAPAHPRRLADGLWLCGESVAPPSIHWALRSGTTTAEAVLDDLHGARDDRMSAGTG</sequence>
<proteinExistence type="predicted"/>
<feature type="domain" description="Amine oxidase" evidence="1">
    <location>
        <begin position="12"/>
        <end position="407"/>
    </location>
</feature>
<dbReference type="PANTHER" id="PTHR42841">
    <property type="entry name" value="AMINE OXIDASE"/>
    <property type="match status" value="1"/>
</dbReference>
<dbReference type="Pfam" id="PF01593">
    <property type="entry name" value="Amino_oxidase"/>
    <property type="match status" value="1"/>
</dbReference>
<comment type="caution">
    <text evidence="2">The sequence shown here is derived from an EMBL/GenBank/DDBJ whole genome shotgun (WGS) entry which is preliminary data.</text>
</comment>
<dbReference type="InterPro" id="IPR036188">
    <property type="entry name" value="FAD/NAD-bd_sf"/>
</dbReference>
<evidence type="ECO:0000259" key="1">
    <source>
        <dbReference type="Pfam" id="PF01593"/>
    </source>
</evidence>
<gene>
    <name evidence="2" type="ORF">F2Q65_18665</name>
</gene>
<dbReference type="RefSeq" id="WP_150094907.1">
    <property type="nucleotide sequence ID" value="NZ_JBFUOH010000135.1"/>
</dbReference>
<dbReference type="PRINTS" id="PR00411">
    <property type="entry name" value="PNDRDTASEI"/>
</dbReference>
<accession>A0A5M8FAN1</accession>
<dbReference type="EMBL" id="VWXX01000057">
    <property type="protein sequence ID" value="KAA6181898.1"/>
    <property type="molecule type" value="Genomic_DNA"/>
</dbReference>
<keyword evidence="3" id="KW-1185">Reference proteome</keyword>
<name>A0A5M8FAN1_9GAMM</name>